<protein>
    <submittedName>
        <fullName evidence="2">Uncharacterized protein</fullName>
    </submittedName>
</protein>
<dbReference type="Proteomes" id="UP000524893">
    <property type="component" value="Unassembled WGS sequence"/>
</dbReference>
<keyword evidence="1" id="KW-0472">Membrane</keyword>
<sequence>MNNKELDEINKQIEAELLEYSQTNTDDNNLKTSKTSKARAFYLGVVLLMAIIGLVRLFL</sequence>
<evidence type="ECO:0000256" key="1">
    <source>
        <dbReference type="SAM" id="Phobius"/>
    </source>
</evidence>
<dbReference type="AlphaFoldDB" id="A0A9X0TLJ0"/>
<reference evidence="2 3" key="1">
    <citation type="journal article" date="2020" name="Access Microbiol">
        <title>Isolation and genome sequencing of Staphylococcus schleiferi subspecies coagulans from Antarctic seals.</title>
        <authorList>
            <person name="Foster G."/>
            <person name="Robb A."/>
            <person name="Paterson G.K."/>
        </authorList>
    </citation>
    <scope>NUCLEOTIDE SEQUENCE [LARGE SCALE GENOMIC DNA]</scope>
    <source>
        <strain evidence="2 3">M615/02/4</strain>
    </source>
</reference>
<proteinExistence type="predicted"/>
<accession>A0A9X0TLJ0</accession>
<keyword evidence="1" id="KW-0812">Transmembrane</keyword>
<comment type="caution">
    <text evidence="2">The sequence shown here is derived from an EMBL/GenBank/DDBJ whole genome shotgun (WGS) entry which is preliminary data.</text>
</comment>
<dbReference type="RefSeq" id="WP_060829464.1">
    <property type="nucleotide sequence ID" value="NZ_CP092965.1"/>
</dbReference>
<name>A0A9X0TLJ0_9STAP</name>
<organism evidence="2 3">
    <name type="scientific">Staphylococcus coagulans</name>
    <dbReference type="NCBI Taxonomy" id="74706"/>
    <lineage>
        <taxon>Bacteria</taxon>
        <taxon>Bacillati</taxon>
        <taxon>Bacillota</taxon>
        <taxon>Bacilli</taxon>
        <taxon>Bacillales</taxon>
        <taxon>Staphylococcaceae</taxon>
        <taxon>Staphylococcus</taxon>
    </lineage>
</organism>
<evidence type="ECO:0000313" key="2">
    <source>
        <dbReference type="EMBL" id="MBA8777290.1"/>
    </source>
</evidence>
<evidence type="ECO:0000313" key="3">
    <source>
        <dbReference type="Proteomes" id="UP000524893"/>
    </source>
</evidence>
<dbReference type="EMBL" id="JABTCN010000042">
    <property type="protein sequence ID" value="MBA8777290.1"/>
    <property type="molecule type" value="Genomic_DNA"/>
</dbReference>
<feature type="transmembrane region" description="Helical" evidence="1">
    <location>
        <begin position="40"/>
        <end position="58"/>
    </location>
</feature>
<gene>
    <name evidence="2" type="ORF">HR081_10440</name>
</gene>
<keyword evidence="1" id="KW-1133">Transmembrane helix</keyword>